<evidence type="ECO:0000313" key="8">
    <source>
        <dbReference type="EMBL" id="GAA1896981.1"/>
    </source>
</evidence>
<feature type="chain" id="PRO_5046609274" description="Phosphate-binding protein" evidence="6">
    <location>
        <begin position="27"/>
        <end position="372"/>
    </location>
</feature>
<keyword evidence="9" id="KW-1185">Reference proteome</keyword>
<evidence type="ECO:0000313" key="9">
    <source>
        <dbReference type="Proteomes" id="UP001501303"/>
    </source>
</evidence>
<dbReference type="Proteomes" id="UP001501303">
    <property type="component" value="Unassembled WGS sequence"/>
</dbReference>
<dbReference type="EMBL" id="BAAAMJ010000003">
    <property type="protein sequence ID" value="GAA1896981.1"/>
    <property type="molecule type" value="Genomic_DNA"/>
</dbReference>
<comment type="similarity">
    <text evidence="1 4">Belongs to the PstS family.</text>
</comment>
<dbReference type="InterPro" id="IPR050962">
    <property type="entry name" value="Phosphate-bind_PstS"/>
</dbReference>
<feature type="signal peptide" evidence="6">
    <location>
        <begin position="1"/>
        <end position="26"/>
    </location>
</feature>
<proteinExistence type="inferred from homology"/>
<dbReference type="InterPro" id="IPR005673">
    <property type="entry name" value="ABC_phos-bd_PstS"/>
</dbReference>
<feature type="domain" description="PBP" evidence="7">
    <location>
        <begin position="47"/>
        <end position="338"/>
    </location>
</feature>
<evidence type="ECO:0000256" key="5">
    <source>
        <dbReference type="SAM" id="MobiDB-lite"/>
    </source>
</evidence>
<reference evidence="8 9" key="1">
    <citation type="journal article" date="2019" name="Int. J. Syst. Evol. Microbiol.">
        <title>The Global Catalogue of Microorganisms (GCM) 10K type strain sequencing project: providing services to taxonomists for standard genome sequencing and annotation.</title>
        <authorList>
            <consortium name="The Broad Institute Genomics Platform"/>
            <consortium name="The Broad Institute Genome Sequencing Center for Infectious Disease"/>
            <person name="Wu L."/>
            <person name="Ma J."/>
        </authorList>
    </citation>
    <scope>NUCLEOTIDE SEQUENCE [LARGE SCALE GENOMIC DNA]</scope>
    <source>
        <strain evidence="8 9">JCM 13581</strain>
    </source>
</reference>
<dbReference type="PROSITE" id="PS51257">
    <property type="entry name" value="PROKAR_LIPOPROTEIN"/>
    <property type="match status" value="1"/>
</dbReference>
<dbReference type="InterPro" id="IPR024370">
    <property type="entry name" value="PBP_domain"/>
</dbReference>
<keyword evidence="2 4" id="KW-0813">Transport</keyword>
<evidence type="ECO:0000256" key="1">
    <source>
        <dbReference type="ARBA" id="ARBA00008725"/>
    </source>
</evidence>
<dbReference type="CDD" id="cd13565">
    <property type="entry name" value="PBP2_PstS"/>
    <property type="match status" value="1"/>
</dbReference>
<dbReference type="SUPFAM" id="SSF53850">
    <property type="entry name" value="Periplasmic binding protein-like II"/>
    <property type="match status" value="1"/>
</dbReference>
<protein>
    <recommendedName>
        <fullName evidence="4">Phosphate-binding protein</fullName>
    </recommendedName>
</protein>
<keyword evidence="6" id="KW-0732">Signal</keyword>
<dbReference type="PANTHER" id="PTHR42996:SF1">
    <property type="entry name" value="PHOSPHATE-BINDING PROTEIN PSTS"/>
    <property type="match status" value="1"/>
</dbReference>
<evidence type="ECO:0000259" key="7">
    <source>
        <dbReference type="Pfam" id="PF12849"/>
    </source>
</evidence>
<keyword evidence="3 4" id="KW-0592">Phosphate transport</keyword>
<feature type="region of interest" description="Disordered" evidence="5">
    <location>
        <begin position="32"/>
        <end position="52"/>
    </location>
</feature>
<organism evidence="8 9">
    <name type="scientific">Streptomyces sodiiphilus</name>
    <dbReference type="NCBI Taxonomy" id="226217"/>
    <lineage>
        <taxon>Bacteria</taxon>
        <taxon>Bacillati</taxon>
        <taxon>Actinomycetota</taxon>
        <taxon>Actinomycetes</taxon>
        <taxon>Kitasatosporales</taxon>
        <taxon>Streptomycetaceae</taxon>
        <taxon>Streptomyces</taxon>
    </lineage>
</organism>
<dbReference type="NCBIfam" id="TIGR00975">
    <property type="entry name" value="3a0107s03"/>
    <property type="match status" value="1"/>
</dbReference>
<dbReference type="Pfam" id="PF12849">
    <property type="entry name" value="PBP_like_2"/>
    <property type="match status" value="1"/>
</dbReference>
<sequence>MAMRNWRAKTAAIAAVSALALVSACGSDDNGNDDGKGNGGGDAGDGTTLSGSLTGAGATFPNPLFQEWIAEYSENVQPGVTINYQSIGSGGGVEQFLGETVDFGSSEEYLDDEELGIASDGRGCEAVQFPVVFGSVVIAFNDPALDGMVLTSEAIAKIYDREITNYSDDELRELNPDMDLPDQEILPVHRSDGSGTTFVFSHYLNTEVPAWAEKYGEGKEIEWAEGTLGGDGNEGVSQNIAQNPGGLGYVNQSYALELGMATAHVVNSDGNAVEPTLEATTAASEEAEIPENFQFTIDGIGGDGYPISGTNWIFTYACGYEDNTAEILKDFWTWAMSSDEADELATELGYAPLGPDLKERVLEQIERTNNEG</sequence>
<dbReference type="PANTHER" id="PTHR42996">
    <property type="entry name" value="PHOSPHATE-BINDING PROTEIN PSTS"/>
    <property type="match status" value="1"/>
</dbReference>
<dbReference type="PIRSF" id="PIRSF002756">
    <property type="entry name" value="PstS"/>
    <property type="match status" value="1"/>
</dbReference>
<evidence type="ECO:0000256" key="4">
    <source>
        <dbReference type="PIRNR" id="PIRNR002756"/>
    </source>
</evidence>
<name>A0ABN2NQY5_9ACTN</name>
<comment type="caution">
    <text evidence="8">The sequence shown here is derived from an EMBL/GenBank/DDBJ whole genome shotgun (WGS) entry which is preliminary data.</text>
</comment>
<evidence type="ECO:0000256" key="2">
    <source>
        <dbReference type="ARBA" id="ARBA00022448"/>
    </source>
</evidence>
<dbReference type="Gene3D" id="3.40.190.10">
    <property type="entry name" value="Periplasmic binding protein-like II"/>
    <property type="match status" value="2"/>
</dbReference>
<accession>A0ABN2NQY5</accession>
<gene>
    <name evidence="8" type="primary">pstS_1</name>
    <name evidence="8" type="ORF">GCM10009716_03780</name>
</gene>
<evidence type="ECO:0000256" key="6">
    <source>
        <dbReference type="SAM" id="SignalP"/>
    </source>
</evidence>
<evidence type="ECO:0000256" key="3">
    <source>
        <dbReference type="ARBA" id="ARBA00022592"/>
    </source>
</evidence>